<dbReference type="Proteomes" id="UP000830115">
    <property type="component" value="Chromosome"/>
</dbReference>
<organism evidence="2 3">
    <name type="scientific">Streptomyces halobius</name>
    <dbReference type="NCBI Taxonomy" id="2879846"/>
    <lineage>
        <taxon>Bacteria</taxon>
        <taxon>Bacillati</taxon>
        <taxon>Actinomycetota</taxon>
        <taxon>Actinomycetes</taxon>
        <taxon>Kitasatosporales</taxon>
        <taxon>Streptomycetaceae</taxon>
        <taxon>Streptomyces</taxon>
    </lineage>
</organism>
<sequence length="95" mass="10215">MLLLAGLLTRLAAVPMVVNMLGALLITKLPILWGDTPLSTGKSGWWDFAHESRTDLAQLCGSLFLLIVGAGAYSLDVRLHRSAAAWPTEAEGARR</sequence>
<proteinExistence type="predicted"/>
<name>A0ABY4MMI6_9ACTN</name>
<evidence type="ECO:0000313" key="3">
    <source>
        <dbReference type="Proteomes" id="UP000830115"/>
    </source>
</evidence>
<keyword evidence="1" id="KW-0472">Membrane</keyword>
<keyword evidence="1" id="KW-0812">Transmembrane</keyword>
<evidence type="ECO:0000313" key="2">
    <source>
        <dbReference type="EMBL" id="UQA97546.1"/>
    </source>
</evidence>
<keyword evidence="3" id="KW-1185">Reference proteome</keyword>
<evidence type="ECO:0000256" key="1">
    <source>
        <dbReference type="SAM" id="Phobius"/>
    </source>
</evidence>
<reference evidence="2" key="1">
    <citation type="submission" date="2021-10" db="EMBL/GenBank/DDBJ databases">
        <title>Streptomyces nigrumlapis sp.nov.,an antimicrobial producing actinobacterium isolated from Black Gobi rocks.</title>
        <authorList>
            <person name="Wen Y."/>
            <person name="Zhang W."/>
            <person name="Liu X.G."/>
        </authorList>
    </citation>
    <scope>NUCLEOTIDE SEQUENCE</scope>
    <source>
        <strain evidence="2">ST13-2-2</strain>
    </source>
</reference>
<gene>
    <name evidence="2" type="ORF">K9S39_41905</name>
</gene>
<dbReference type="EMBL" id="CP086322">
    <property type="protein sequence ID" value="UQA97546.1"/>
    <property type="molecule type" value="Genomic_DNA"/>
</dbReference>
<protein>
    <recommendedName>
        <fullName evidence="4">DoxX-like protein</fullName>
    </recommendedName>
</protein>
<keyword evidence="1" id="KW-1133">Transmembrane helix</keyword>
<dbReference type="RefSeq" id="WP_248868518.1">
    <property type="nucleotide sequence ID" value="NZ_CP086322.1"/>
</dbReference>
<evidence type="ECO:0008006" key="4">
    <source>
        <dbReference type="Google" id="ProtNLM"/>
    </source>
</evidence>
<feature type="transmembrane region" description="Helical" evidence="1">
    <location>
        <begin position="56"/>
        <end position="75"/>
    </location>
</feature>
<accession>A0ABY4MMI6</accession>